<protein>
    <submittedName>
        <fullName evidence="1">Sporulation protein YabP</fullName>
    </submittedName>
</protein>
<dbReference type="EMBL" id="QRMS01000003">
    <property type="protein sequence ID" value="RHJ87148.1"/>
    <property type="molecule type" value="Genomic_DNA"/>
</dbReference>
<sequence length="84" mass="9597">MENHYIQMENKKKITITEVTSVEGFDEETILANLADEGLVITGKNLHIEVLDLEDGKLVAEGEIEALTYTKKKAKTKFIDRFRK</sequence>
<dbReference type="InterPro" id="IPR022476">
    <property type="entry name" value="Spore_YabP/YqfC"/>
</dbReference>
<dbReference type="STRING" id="1776384.GCA_900086585_00601"/>
<gene>
    <name evidence="1" type="ORF">DW099_10610</name>
</gene>
<comment type="caution">
    <text evidence="1">The sequence shown here is derived from an EMBL/GenBank/DDBJ whole genome shotgun (WGS) entry which is preliminary data.</text>
</comment>
<dbReference type="OrthoDB" id="9795125at2"/>
<dbReference type="GeneID" id="83003008"/>
<keyword evidence="2" id="KW-1185">Reference proteome</keyword>
<dbReference type="Proteomes" id="UP000284841">
    <property type="component" value="Unassembled WGS sequence"/>
</dbReference>
<evidence type="ECO:0000313" key="1">
    <source>
        <dbReference type="EMBL" id="RHJ87148.1"/>
    </source>
</evidence>
<dbReference type="AlphaFoldDB" id="A0A415E0M5"/>
<evidence type="ECO:0000313" key="2">
    <source>
        <dbReference type="Proteomes" id="UP000284841"/>
    </source>
</evidence>
<dbReference type="Pfam" id="PF07873">
    <property type="entry name" value="YabP"/>
    <property type="match status" value="1"/>
</dbReference>
<proteinExistence type="predicted"/>
<reference evidence="1 2" key="1">
    <citation type="submission" date="2018-08" db="EMBL/GenBank/DDBJ databases">
        <title>A genome reference for cultivated species of the human gut microbiota.</title>
        <authorList>
            <person name="Zou Y."/>
            <person name="Xue W."/>
            <person name="Luo G."/>
        </authorList>
    </citation>
    <scope>NUCLEOTIDE SEQUENCE [LARGE SCALE GENOMIC DNA]</scope>
    <source>
        <strain evidence="1 2">AM07-24</strain>
    </source>
</reference>
<dbReference type="RefSeq" id="WP_067533694.1">
    <property type="nucleotide sequence ID" value="NZ_AP025567.1"/>
</dbReference>
<organism evidence="1 2">
    <name type="scientific">Emergencia timonensis</name>
    <dbReference type="NCBI Taxonomy" id="1776384"/>
    <lineage>
        <taxon>Bacteria</taxon>
        <taxon>Bacillati</taxon>
        <taxon>Bacillota</taxon>
        <taxon>Clostridia</taxon>
        <taxon>Peptostreptococcales</taxon>
        <taxon>Anaerovoracaceae</taxon>
        <taxon>Emergencia</taxon>
    </lineage>
</organism>
<accession>A0A415E0M5</accession>
<name>A0A415E0M5_9FIRM</name>
<dbReference type="Gene3D" id="2.60.40.2000">
    <property type="match status" value="1"/>
</dbReference>
<dbReference type="InterPro" id="IPR038705">
    <property type="entry name" value="YabP_sf"/>
</dbReference>